<keyword evidence="5" id="KW-0175">Coiled coil</keyword>
<accession>A0A5J4V2Q4</accession>
<dbReference type="InterPro" id="IPR015925">
    <property type="entry name" value="Ryanodine_IP3_receptor"/>
</dbReference>
<reference evidence="9 10" key="1">
    <citation type="submission" date="2019-03" db="EMBL/GenBank/DDBJ databases">
        <title>Single cell metagenomics reveals metabolic interactions within the superorganism composed of flagellate Streblomastix strix and complex community of Bacteroidetes bacteria on its surface.</title>
        <authorList>
            <person name="Treitli S.C."/>
            <person name="Kolisko M."/>
            <person name="Husnik F."/>
            <person name="Keeling P."/>
            <person name="Hampl V."/>
        </authorList>
    </citation>
    <scope>NUCLEOTIDE SEQUENCE [LARGE SCALE GENOMIC DNA]</scope>
    <source>
        <strain evidence="9">ST1C</strain>
    </source>
</reference>
<evidence type="ECO:0000256" key="5">
    <source>
        <dbReference type="SAM" id="Coils"/>
    </source>
</evidence>
<feature type="domain" description="Ion transport" evidence="8">
    <location>
        <begin position="725"/>
        <end position="880"/>
    </location>
</feature>
<dbReference type="GO" id="GO:0005216">
    <property type="term" value="F:monoatomic ion channel activity"/>
    <property type="evidence" value="ECO:0007669"/>
    <property type="project" value="InterPro"/>
</dbReference>
<dbReference type="Gene3D" id="1.10.287.70">
    <property type="match status" value="1"/>
</dbReference>
<keyword evidence="3 7" id="KW-1133">Transmembrane helix</keyword>
<dbReference type="PANTHER" id="PTHR13715:SF99">
    <property type="entry name" value="INOSITOL 1,4,5-TRISPHOSPHATE RECEPTOR-LIKE PROTEIN A"/>
    <property type="match status" value="1"/>
</dbReference>
<dbReference type="EMBL" id="SNRW01010122">
    <property type="protein sequence ID" value="KAA6376998.1"/>
    <property type="molecule type" value="Genomic_DNA"/>
</dbReference>
<feature type="coiled-coil region" evidence="5">
    <location>
        <begin position="1069"/>
        <end position="1096"/>
    </location>
</feature>
<sequence length="1107" mass="127124">MTELSYRQSLAYPKLLPLLDFNPPSDQEQSTVDYLANQSLNAQALNAISSSNQTTGSWGTIKRNINKINQKEQSSNAKQDILKNRTELFLSQCPLLDARGIQRWLTHITNVLRTLTEVLQGPCIGNQHCMTETVEGRRALEKLFAMQISLDRIVVSQREMDQLDSNSEVDANNQISNQAEKLIKFTGKQRQNAQKMLKLEKRSNVMDQFIVRIQTKNEKANWNKVSDDYKNLKKLELYGKLEVYSKGIQFNIVKPSEDPTELQKAAFYSNDPYLITYARLLTPHVPIPQYSSTEDTIDNAEAEMSMLSASTSLALACIEGPDGFNNAISLFHKSKLLNLTVYRLNILGTLVLADKFKESNQKQQMTKEAARLYMLYKMLTDAQETRLIPDRPIDGGNEQYNQINSLERLDNQNIIMYQQLSSQSQLKLNQQIQLKVEPLISSIEIVRSGCLQRLYFLVSPLSSYVTQEEKDEAIEQSASSETQVQQQTKFQGFCEELLSSARIRYSFAHTTQAQTENTDVYAQRILRRQLAGDFSDRAEYHSPQDKNKKDENDDPSQNEKKESNFKRIIKTPFRAIRYTFKMTSRLIVNQWTAFATRLLMNLISIVLNVFLLFEDVDSSFATQNWEYTLMEALGILQIVTTTLYFITTFILETHVIAQQSYVRMKRDKRIRLKKNINETDNNKSEQANSSTQQAGGIPLQYRMQYFILSYIQQKKIYSRIAFLIASILGFASHHIFYSILIFDMISQRQEIVSVLKSVSRNLSKLLITGGVFIMILYMFAVIGYVLFSKIFIYDYADPDSVSVCNSLWTCTISLLGQFPSGGEWLLARTLFSEADINNPLYMRILSFIFVMVIWLLIITILFNIVSGIIVDAFFEIRSERETQLENLRNKCFICGLGPDAFFNLENDDDQNLNEISQDKIQIDNINNGEYGKSVVKFKLHCLNAHNPWSYFAYYTQLQENIRIENTLEMNGDETWMMNNFQNSDFSFYPVGRSLDAERAQELQKQNIQLVQSQLKYVSIQTPSKQTGIEKDSLNPIQNNPLSLTPGQYPSLISSNLSETGSEVSISNVVSDMDFEIKQLQNELEELKSRLLYSNKTHNGQLQISVQN</sequence>
<feature type="transmembrane region" description="Helical" evidence="7">
    <location>
        <begin position="720"/>
        <end position="745"/>
    </location>
</feature>
<dbReference type="OrthoDB" id="300855at2759"/>
<feature type="transmembrane region" description="Helical" evidence="7">
    <location>
        <begin position="591"/>
        <end position="613"/>
    </location>
</feature>
<keyword evidence="4 7" id="KW-0472">Membrane</keyword>
<keyword evidence="9" id="KW-0675">Receptor</keyword>
<dbReference type="GO" id="GO:0006816">
    <property type="term" value="P:calcium ion transport"/>
    <property type="evidence" value="ECO:0007669"/>
    <property type="project" value="InterPro"/>
</dbReference>
<dbReference type="PANTHER" id="PTHR13715">
    <property type="entry name" value="RYANODINE RECEPTOR AND IP3 RECEPTOR"/>
    <property type="match status" value="1"/>
</dbReference>
<keyword evidence="2 7" id="KW-0812">Transmembrane</keyword>
<feature type="transmembrane region" description="Helical" evidence="7">
    <location>
        <begin position="633"/>
        <end position="657"/>
    </location>
</feature>
<dbReference type="Proteomes" id="UP000324800">
    <property type="component" value="Unassembled WGS sequence"/>
</dbReference>
<feature type="transmembrane region" description="Helical" evidence="7">
    <location>
        <begin position="765"/>
        <end position="787"/>
    </location>
</feature>
<dbReference type="Pfam" id="PF00520">
    <property type="entry name" value="Ion_trans"/>
    <property type="match status" value="1"/>
</dbReference>
<evidence type="ECO:0000256" key="4">
    <source>
        <dbReference type="ARBA" id="ARBA00023136"/>
    </source>
</evidence>
<name>A0A5J4V2Q4_9EUKA</name>
<protein>
    <submittedName>
        <fullName evidence="9">Putative Inositol 1,4,5-trisphosphate receptor itr-1</fullName>
    </submittedName>
</protein>
<evidence type="ECO:0000256" key="1">
    <source>
        <dbReference type="ARBA" id="ARBA00004141"/>
    </source>
</evidence>
<evidence type="ECO:0000256" key="6">
    <source>
        <dbReference type="SAM" id="MobiDB-lite"/>
    </source>
</evidence>
<gene>
    <name evidence="9" type="ORF">EZS28_027475</name>
</gene>
<proteinExistence type="predicted"/>
<comment type="subcellular location">
    <subcellularLocation>
        <location evidence="1">Membrane</location>
        <topology evidence="1">Multi-pass membrane protein</topology>
    </subcellularLocation>
</comment>
<evidence type="ECO:0000259" key="8">
    <source>
        <dbReference type="Pfam" id="PF00520"/>
    </source>
</evidence>
<evidence type="ECO:0000256" key="7">
    <source>
        <dbReference type="SAM" id="Phobius"/>
    </source>
</evidence>
<evidence type="ECO:0000256" key="3">
    <source>
        <dbReference type="ARBA" id="ARBA00022989"/>
    </source>
</evidence>
<organism evidence="9 10">
    <name type="scientific">Streblomastix strix</name>
    <dbReference type="NCBI Taxonomy" id="222440"/>
    <lineage>
        <taxon>Eukaryota</taxon>
        <taxon>Metamonada</taxon>
        <taxon>Preaxostyla</taxon>
        <taxon>Oxymonadida</taxon>
        <taxon>Streblomastigidae</taxon>
        <taxon>Streblomastix</taxon>
    </lineage>
</organism>
<dbReference type="InterPro" id="IPR005821">
    <property type="entry name" value="Ion_trans_dom"/>
</dbReference>
<comment type="caution">
    <text evidence="9">The sequence shown here is derived from an EMBL/GenBank/DDBJ whole genome shotgun (WGS) entry which is preliminary data.</text>
</comment>
<feature type="transmembrane region" description="Helical" evidence="7">
    <location>
        <begin position="840"/>
        <end position="870"/>
    </location>
</feature>
<evidence type="ECO:0000313" key="10">
    <source>
        <dbReference type="Proteomes" id="UP000324800"/>
    </source>
</evidence>
<dbReference type="AlphaFoldDB" id="A0A5J4V2Q4"/>
<evidence type="ECO:0000256" key="2">
    <source>
        <dbReference type="ARBA" id="ARBA00022692"/>
    </source>
</evidence>
<feature type="region of interest" description="Disordered" evidence="6">
    <location>
        <begin position="537"/>
        <end position="563"/>
    </location>
</feature>
<evidence type="ECO:0000313" key="9">
    <source>
        <dbReference type="EMBL" id="KAA6376998.1"/>
    </source>
</evidence>
<dbReference type="GO" id="GO:0016020">
    <property type="term" value="C:membrane"/>
    <property type="evidence" value="ECO:0007669"/>
    <property type="project" value="UniProtKB-SubCell"/>
</dbReference>